<gene>
    <name evidence="1" type="ORF">SAMN06295879_3469</name>
</gene>
<name>A0A1T4YKF3_9MICO</name>
<evidence type="ECO:0000313" key="2">
    <source>
        <dbReference type="Proteomes" id="UP000189735"/>
    </source>
</evidence>
<accession>A0A1T4YKF3</accession>
<evidence type="ECO:0000313" key="1">
    <source>
        <dbReference type="EMBL" id="SKB02180.1"/>
    </source>
</evidence>
<dbReference type="Proteomes" id="UP000189735">
    <property type="component" value="Unassembled WGS sequence"/>
</dbReference>
<organism evidence="1 2">
    <name type="scientific">Agreia bicolorata</name>
    <dbReference type="NCBI Taxonomy" id="110935"/>
    <lineage>
        <taxon>Bacteria</taxon>
        <taxon>Bacillati</taxon>
        <taxon>Actinomycetota</taxon>
        <taxon>Actinomycetes</taxon>
        <taxon>Micrococcales</taxon>
        <taxon>Microbacteriaceae</taxon>
        <taxon>Agreia</taxon>
    </lineage>
</organism>
<dbReference type="EMBL" id="FUYG01000011">
    <property type="protein sequence ID" value="SKB02180.1"/>
    <property type="molecule type" value="Genomic_DNA"/>
</dbReference>
<protein>
    <submittedName>
        <fullName evidence="1">Uncharacterized protein</fullName>
    </submittedName>
</protein>
<dbReference type="AlphaFoldDB" id="A0A1T4YKF3"/>
<proteinExistence type="predicted"/>
<reference evidence="2" key="1">
    <citation type="submission" date="2017-02" db="EMBL/GenBank/DDBJ databases">
        <authorList>
            <person name="Varghese N."/>
            <person name="Submissions S."/>
        </authorList>
    </citation>
    <scope>NUCLEOTIDE SEQUENCE [LARGE SCALE GENOMIC DNA]</scope>
    <source>
        <strain evidence="2">VKM Ac-2052</strain>
    </source>
</reference>
<sequence>MPMIDIYDTVGTFADPHKLAKDAAAALVIRRLTV</sequence>